<organism evidence="2 3">
    <name type="scientific">Mycobacterium mantenii</name>
    <dbReference type="NCBI Taxonomy" id="560555"/>
    <lineage>
        <taxon>Bacteria</taxon>
        <taxon>Bacillati</taxon>
        <taxon>Actinomycetota</taxon>
        <taxon>Actinomycetes</taxon>
        <taxon>Mycobacteriales</taxon>
        <taxon>Mycobacteriaceae</taxon>
        <taxon>Mycobacterium</taxon>
        <taxon>Mycobacterium avium complex (MAC)</taxon>
    </lineage>
</organism>
<gene>
    <name evidence="2" type="ORF">A5683_13765</name>
</gene>
<accession>A0A1A2SKB7</accession>
<evidence type="ECO:0000313" key="3">
    <source>
        <dbReference type="Proteomes" id="UP000092389"/>
    </source>
</evidence>
<accession>A0A1A2T397</accession>
<evidence type="ECO:0000256" key="1">
    <source>
        <dbReference type="SAM" id="SignalP"/>
    </source>
</evidence>
<dbReference type="EMBL" id="LZJU01000225">
    <property type="protein sequence ID" value="OBH64678.1"/>
    <property type="molecule type" value="Genomic_DNA"/>
</dbReference>
<feature type="chain" id="PRO_5030025026" evidence="1">
    <location>
        <begin position="26"/>
        <end position="75"/>
    </location>
</feature>
<dbReference type="OrthoDB" id="4569631at2"/>
<dbReference type="AlphaFoldDB" id="A0A1A2SKB7"/>
<proteinExistence type="predicted"/>
<name>A0A1A2SKB7_MYCNT</name>
<sequence>MKMAWAAGLLALAGLLTTGVGVASADEVEVEGNYSSQAGCAADAPNVEITHNDHLYTHWDCRFGSDGFWHVWLLN</sequence>
<dbReference type="RefSeq" id="WP_067837493.1">
    <property type="nucleotide sequence ID" value="NZ_LZJP01000022.1"/>
</dbReference>
<reference evidence="2 3" key="1">
    <citation type="submission" date="2016-06" db="EMBL/GenBank/DDBJ databases">
        <authorList>
            <person name="Kjaerup R.B."/>
            <person name="Dalgaard T.S."/>
            <person name="Juul-Madsen H.R."/>
        </authorList>
    </citation>
    <scope>NUCLEOTIDE SEQUENCE [LARGE SCALE GENOMIC DNA]</scope>
    <source>
        <strain evidence="2 3">E152</strain>
    </source>
</reference>
<comment type="caution">
    <text evidence="2">The sequence shown here is derived from an EMBL/GenBank/DDBJ whole genome shotgun (WGS) entry which is preliminary data.</text>
</comment>
<evidence type="ECO:0000313" key="2">
    <source>
        <dbReference type="EMBL" id="OBH64678.1"/>
    </source>
</evidence>
<dbReference type="Proteomes" id="UP000092389">
    <property type="component" value="Unassembled WGS sequence"/>
</dbReference>
<protein>
    <submittedName>
        <fullName evidence="2">Uncharacterized protein</fullName>
    </submittedName>
</protein>
<feature type="signal peptide" evidence="1">
    <location>
        <begin position="1"/>
        <end position="25"/>
    </location>
</feature>
<keyword evidence="1" id="KW-0732">Signal</keyword>